<reference evidence="1 2" key="1">
    <citation type="submission" date="2020-06" db="EMBL/GenBank/DDBJ databases">
        <authorList>
            <person name="Li R."/>
            <person name="Bekaert M."/>
        </authorList>
    </citation>
    <scope>NUCLEOTIDE SEQUENCE [LARGE SCALE GENOMIC DNA]</scope>
    <source>
        <strain evidence="2">wild</strain>
    </source>
</reference>
<dbReference type="EMBL" id="CACVKT020009492">
    <property type="protein sequence ID" value="CAC5422100.1"/>
    <property type="molecule type" value="Genomic_DNA"/>
</dbReference>
<dbReference type="Proteomes" id="UP000507470">
    <property type="component" value="Unassembled WGS sequence"/>
</dbReference>
<evidence type="ECO:0000313" key="1">
    <source>
        <dbReference type="EMBL" id="CAC5422100.1"/>
    </source>
</evidence>
<sequence length="173" mass="19224">MVGLIVLKIATTSHLKKISGEAKSFDVNSEDMNDLVTELKGIMAEKKKVIEFKGVDCSGGKRSKERLTVMVCANISGSEKVEMLVIEMQPINIEITNNAPLSEKVPHSDDISEMKSQISELTSMMKRLTPDKTFQQSDQRQSSGIAIGMEVERYRLKFLVSNVISQDMVQVNA</sequence>
<organism evidence="1 2">
    <name type="scientific">Mytilus coruscus</name>
    <name type="common">Sea mussel</name>
    <dbReference type="NCBI Taxonomy" id="42192"/>
    <lineage>
        <taxon>Eukaryota</taxon>
        <taxon>Metazoa</taxon>
        <taxon>Spiralia</taxon>
        <taxon>Lophotrochozoa</taxon>
        <taxon>Mollusca</taxon>
        <taxon>Bivalvia</taxon>
        <taxon>Autobranchia</taxon>
        <taxon>Pteriomorphia</taxon>
        <taxon>Mytilida</taxon>
        <taxon>Mytiloidea</taxon>
        <taxon>Mytilidae</taxon>
        <taxon>Mytilinae</taxon>
        <taxon>Mytilus</taxon>
    </lineage>
</organism>
<keyword evidence="2" id="KW-1185">Reference proteome</keyword>
<dbReference type="AlphaFoldDB" id="A0A6J8ENR5"/>
<name>A0A6J8ENR5_MYTCO</name>
<evidence type="ECO:0000313" key="2">
    <source>
        <dbReference type="Proteomes" id="UP000507470"/>
    </source>
</evidence>
<dbReference type="OrthoDB" id="125347at2759"/>
<accession>A0A6J8ENR5</accession>
<protein>
    <submittedName>
        <fullName evidence="1">Uncharacterized protein</fullName>
    </submittedName>
</protein>
<gene>
    <name evidence="1" type="ORF">MCOR_54171</name>
</gene>
<proteinExistence type="predicted"/>